<evidence type="ECO:0000259" key="2">
    <source>
        <dbReference type="Pfam" id="PF07687"/>
    </source>
</evidence>
<dbReference type="PANTHER" id="PTHR11014:SF63">
    <property type="entry name" value="METALLOPEPTIDASE, PUTATIVE (AFU_ORTHOLOGUE AFUA_6G09600)-RELATED"/>
    <property type="match status" value="1"/>
</dbReference>
<evidence type="ECO:0000313" key="3">
    <source>
        <dbReference type="EMBL" id="MCG2589967.1"/>
    </source>
</evidence>
<keyword evidence="4" id="KW-1185">Reference proteome</keyword>
<keyword evidence="1" id="KW-0378">Hydrolase</keyword>
<dbReference type="SUPFAM" id="SSF53187">
    <property type="entry name" value="Zn-dependent exopeptidases"/>
    <property type="match status" value="1"/>
</dbReference>
<evidence type="ECO:0000313" key="4">
    <source>
        <dbReference type="Proteomes" id="UP001165366"/>
    </source>
</evidence>
<dbReference type="Pfam" id="PF01546">
    <property type="entry name" value="Peptidase_M20"/>
    <property type="match status" value="1"/>
</dbReference>
<dbReference type="Gene3D" id="3.40.630.10">
    <property type="entry name" value="Zn peptidases"/>
    <property type="match status" value="1"/>
</dbReference>
<sequence length="396" mass="43309">MTTDLQNLIQQKTDEYFEYMVQIRRHLHKNPEVSFKEFDTTDYILHELKKMKIETQRPMETGCLGVIRGNGSDRVIALRTDIDALAMEEEGAAKAEFISERPGAAHCCGHDGHTANLLGTAKILTDLKDEIDGTIVLIFQPGEEKLPGGGRELTETGALQELGVQEVYGLHTNPNYSPGQVAVKPGPLMACTVEFEVIIHGKGGHAATPHTTVDPIVLASQIITQFQTIVSRSMDPTEPAVITVGKIEAGSAFNVIPERAKMLGTVRAFSMETARFIKQRMEEVIKGTTQGAGATYDFDFVEGYPAVLNDEGCTKNVVNAAKAILGDENVINLKKPVMAGEDFAFYQQEFPGTFFFLGTGSDEADSKWSWHHPRYNIDERAFKTGAALMAGLALGA</sequence>
<dbReference type="InterPro" id="IPR017439">
    <property type="entry name" value="Amidohydrolase"/>
</dbReference>
<dbReference type="Proteomes" id="UP001165366">
    <property type="component" value="Unassembled WGS sequence"/>
</dbReference>
<reference evidence="3" key="1">
    <citation type="submission" date="2022-01" db="EMBL/GenBank/DDBJ databases">
        <authorList>
            <person name="Wang Y."/>
        </authorList>
    </citation>
    <scope>NUCLEOTIDE SEQUENCE</scope>
    <source>
        <strain evidence="3">WB101</strain>
    </source>
</reference>
<dbReference type="InterPro" id="IPR011650">
    <property type="entry name" value="Peptidase_M20_dimer"/>
</dbReference>
<dbReference type="InterPro" id="IPR036264">
    <property type="entry name" value="Bact_exopeptidase_dim_dom"/>
</dbReference>
<dbReference type="RefSeq" id="WP_237855324.1">
    <property type="nucleotide sequence ID" value="NZ_JAKLWS010000023.1"/>
</dbReference>
<name>A0ABS9KGJ0_9BACT</name>
<comment type="caution">
    <text evidence="3">The sequence shown here is derived from an EMBL/GenBank/DDBJ whole genome shotgun (WGS) entry which is preliminary data.</text>
</comment>
<reference evidence="3" key="2">
    <citation type="submission" date="2024-05" db="EMBL/GenBank/DDBJ databases">
        <title>Rhodohalobacter halophilus gen. nov., sp. nov., a moderately halophilic member of the family Balneolaceae.</title>
        <authorList>
            <person name="Xia J."/>
        </authorList>
    </citation>
    <scope>NUCLEOTIDE SEQUENCE</scope>
    <source>
        <strain evidence="3">WB101</strain>
    </source>
</reference>
<protein>
    <submittedName>
        <fullName evidence="3">Amidohydrolase</fullName>
    </submittedName>
</protein>
<dbReference type="Pfam" id="PF07687">
    <property type="entry name" value="M20_dimer"/>
    <property type="match status" value="1"/>
</dbReference>
<dbReference type="PIRSF" id="PIRSF005962">
    <property type="entry name" value="Pept_M20D_amidohydro"/>
    <property type="match status" value="1"/>
</dbReference>
<dbReference type="NCBIfam" id="TIGR01891">
    <property type="entry name" value="amidohydrolases"/>
    <property type="match status" value="1"/>
</dbReference>
<proteinExistence type="predicted"/>
<accession>A0ABS9KGJ0</accession>
<gene>
    <name evidence="3" type="ORF">L6773_15425</name>
</gene>
<dbReference type="SUPFAM" id="SSF55031">
    <property type="entry name" value="Bacterial exopeptidase dimerisation domain"/>
    <property type="match status" value="1"/>
</dbReference>
<feature type="domain" description="Peptidase M20 dimerisation" evidence="2">
    <location>
        <begin position="194"/>
        <end position="286"/>
    </location>
</feature>
<dbReference type="PANTHER" id="PTHR11014">
    <property type="entry name" value="PEPTIDASE M20 FAMILY MEMBER"/>
    <property type="match status" value="1"/>
</dbReference>
<dbReference type="EMBL" id="JAKLWS010000023">
    <property type="protein sequence ID" value="MCG2589967.1"/>
    <property type="molecule type" value="Genomic_DNA"/>
</dbReference>
<evidence type="ECO:0000256" key="1">
    <source>
        <dbReference type="ARBA" id="ARBA00022801"/>
    </source>
</evidence>
<dbReference type="Gene3D" id="3.30.70.360">
    <property type="match status" value="1"/>
</dbReference>
<dbReference type="InterPro" id="IPR002933">
    <property type="entry name" value="Peptidase_M20"/>
</dbReference>
<organism evidence="3 4">
    <name type="scientific">Rhodohalobacter sulfatireducens</name>
    <dbReference type="NCBI Taxonomy" id="2911366"/>
    <lineage>
        <taxon>Bacteria</taxon>
        <taxon>Pseudomonadati</taxon>
        <taxon>Balneolota</taxon>
        <taxon>Balneolia</taxon>
        <taxon>Balneolales</taxon>
        <taxon>Balneolaceae</taxon>
        <taxon>Rhodohalobacter</taxon>
    </lineage>
</organism>